<keyword evidence="3" id="KW-1185">Reference proteome</keyword>
<evidence type="ECO:0000313" key="3">
    <source>
        <dbReference type="Proteomes" id="UP000253209"/>
    </source>
</evidence>
<proteinExistence type="predicted"/>
<dbReference type="RefSeq" id="WP_114004253.1">
    <property type="nucleotide sequence ID" value="NZ_QGDC01000002.1"/>
</dbReference>
<reference evidence="2 3" key="1">
    <citation type="submission" date="2018-05" db="EMBL/GenBank/DDBJ databases">
        <title>Mucilaginibacter hurinus sp. nov., isolated from briquette warehouse soil.</title>
        <authorList>
            <person name="Choi L."/>
        </authorList>
    </citation>
    <scope>NUCLEOTIDE SEQUENCE [LARGE SCALE GENOMIC DNA]</scope>
    <source>
        <strain evidence="2 3">ZR32</strain>
    </source>
</reference>
<comment type="caution">
    <text evidence="2">The sequence shown here is derived from an EMBL/GenBank/DDBJ whole genome shotgun (WGS) entry which is preliminary data.</text>
</comment>
<dbReference type="EMBL" id="QGDC01000002">
    <property type="protein sequence ID" value="RCH56216.1"/>
    <property type="molecule type" value="Genomic_DNA"/>
</dbReference>
<name>A0A367GTQ9_9SPHI</name>
<evidence type="ECO:0000256" key="1">
    <source>
        <dbReference type="SAM" id="Phobius"/>
    </source>
</evidence>
<keyword evidence="1" id="KW-0812">Transmembrane</keyword>
<keyword evidence="1" id="KW-0472">Membrane</keyword>
<dbReference type="AlphaFoldDB" id="A0A367GTQ9"/>
<accession>A0A367GTQ9</accession>
<dbReference type="OrthoDB" id="1375121at2"/>
<sequence>MLKFLAIAMILVGGVLLLFTGDVEIVSEQVESAGNTVTINTEETIAWEPYVGGALLLGGFIIMATRRVKRGS</sequence>
<keyword evidence="1" id="KW-1133">Transmembrane helix</keyword>
<organism evidence="2 3">
    <name type="scientific">Mucilaginibacter hurinus</name>
    <dbReference type="NCBI Taxonomy" id="2201324"/>
    <lineage>
        <taxon>Bacteria</taxon>
        <taxon>Pseudomonadati</taxon>
        <taxon>Bacteroidota</taxon>
        <taxon>Sphingobacteriia</taxon>
        <taxon>Sphingobacteriales</taxon>
        <taxon>Sphingobacteriaceae</taxon>
        <taxon>Mucilaginibacter</taxon>
    </lineage>
</organism>
<gene>
    <name evidence="2" type="ORF">DJ568_05645</name>
</gene>
<dbReference type="Proteomes" id="UP000253209">
    <property type="component" value="Unassembled WGS sequence"/>
</dbReference>
<protein>
    <submittedName>
        <fullName evidence="2">Uncharacterized protein</fullName>
    </submittedName>
</protein>
<feature type="transmembrane region" description="Helical" evidence="1">
    <location>
        <begin position="47"/>
        <end position="65"/>
    </location>
</feature>
<evidence type="ECO:0000313" key="2">
    <source>
        <dbReference type="EMBL" id="RCH56216.1"/>
    </source>
</evidence>